<feature type="region of interest" description="Disordered" evidence="1">
    <location>
        <begin position="1"/>
        <end position="23"/>
    </location>
</feature>
<sequence length="267" mass="31476">MGSTPSPVSKDVIIKEEEEASEDETVSYIHIFKNQPNNYQPPPAYAAEPTMIDWHKQHQKYRRQCQREVEMALQNDPDTSAGPSTRKRKRVDMEQATFAFRTVKDHFDITVWHSNTELPLPERLTLEELARDYPNHLYGEYLLRFMNDTSRKWTAKRIYKLLDPVAQAEKASLKGPESWIAKRMRYLDPVKRTRESANNKRLKRSKKGERKSSQLEKDDEVTEARVRKERETLSEEERVEDYTLEVFNDPNWSIFQPDHEESMDGGE</sequence>
<dbReference type="EMBL" id="LCWF01000099">
    <property type="protein sequence ID" value="KKY20223.1"/>
    <property type="molecule type" value="Genomic_DNA"/>
</dbReference>
<feature type="compositionally biased region" description="Basic residues" evidence="1">
    <location>
        <begin position="200"/>
        <end position="209"/>
    </location>
</feature>
<reference evidence="2 3" key="1">
    <citation type="submission" date="2015-05" db="EMBL/GenBank/DDBJ databases">
        <title>Distinctive expansion of gene families associated with plant cell wall degradation and secondary metabolism in the genomes of grapevine trunk pathogens.</title>
        <authorList>
            <person name="Lawrence D.P."/>
            <person name="Travadon R."/>
            <person name="Rolshausen P.E."/>
            <person name="Baumgartner K."/>
        </authorList>
    </citation>
    <scope>NUCLEOTIDE SEQUENCE [LARGE SCALE GENOMIC DNA]</scope>
    <source>
        <strain evidence="2">UCRPC4</strain>
    </source>
</reference>
<gene>
    <name evidence="2" type="ORF">UCRPC4_g04212</name>
</gene>
<feature type="region of interest" description="Disordered" evidence="1">
    <location>
        <begin position="190"/>
        <end position="236"/>
    </location>
</feature>
<comment type="caution">
    <text evidence="2">The sequence shown here is derived from an EMBL/GenBank/DDBJ whole genome shotgun (WGS) entry which is preliminary data.</text>
</comment>
<feature type="compositionally biased region" description="Basic and acidic residues" evidence="1">
    <location>
        <begin position="210"/>
        <end position="236"/>
    </location>
</feature>
<evidence type="ECO:0000313" key="2">
    <source>
        <dbReference type="EMBL" id="KKY20223.1"/>
    </source>
</evidence>
<protein>
    <submittedName>
        <fullName evidence="2">Uncharacterized protein</fullName>
    </submittedName>
</protein>
<organism evidence="2 3">
    <name type="scientific">Phaeomoniella chlamydospora</name>
    <name type="common">Phaeoacremonium chlamydosporum</name>
    <dbReference type="NCBI Taxonomy" id="158046"/>
    <lineage>
        <taxon>Eukaryota</taxon>
        <taxon>Fungi</taxon>
        <taxon>Dikarya</taxon>
        <taxon>Ascomycota</taxon>
        <taxon>Pezizomycotina</taxon>
        <taxon>Eurotiomycetes</taxon>
        <taxon>Chaetothyriomycetidae</taxon>
        <taxon>Phaeomoniellales</taxon>
        <taxon>Phaeomoniellaceae</taxon>
        <taxon>Phaeomoniella</taxon>
    </lineage>
</organism>
<evidence type="ECO:0000313" key="3">
    <source>
        <dbReference type="Proteomes" id="UP000053317"/>
    </source>
</evidence>
<name>A0A0G2G966_PHACM</name>
<reference evidence="2 3" key="2">
    <citation type="submission" date="2015-05" db="EMBL/GenBank/DDBJ databases">
        <authorList>
            <person name="Morales-Cruz A."/>
            <person name="Amrine K.C."/>
            <person name="Cantu D."/>
        </authorList>
    </citation>
    <scope>NUCLEOTIDE SEQUENCE [LARGE SCALE GENOMIC DNA]</scope>
    <source>
        <strain evidence="2">UCRPC4</strain>
    </source>
</reference>
<accession>A0A0G2G966</accession>
<dbReference type="Proteomes" id="UP000053317">
    <property type="component" value="Unassembled WGS sequence"/>
</dbReference>
<evidence type="ECO:0000256" key="1">
    <source>
        <dbReference type="SAM" id="MobiDB-lite"/>
    </source>
</evidence>
<dbReference type="AlphaFoldDB" id="A0A0G2G966"/>
<proteinExistence type="predicted"/>
<keyword evidence="3" id="KW-1185">Reference proteome</keyword>